<dbReference type="HOGENOM" id="CLU_825288_0_0_1"/>
<dbReference type="PANTHER" id="PTHR14418">
    <property type="entry name" value="CONDENSIN COMPLEX SUBUNIT 3-RELATED"/>
    <property type="match status" value="1"/>
</dbReference>
<accession>R7S3J8</accession>
<evidence type="ECO:0000313" key="2">
    <source>
        <dbReference type="EMBL" id="EIN04773.1"/>
    </source>
</evidence>
<dbReference type="GO" id="GO:0000796">
    <property type="term" value="C:condensin complex"/>
    <property type="evidence" value="ECO:0007669"/>
    <property type="project" value="InterPro"/>
</dbReference>
<dbReference type="GO" id="GO:0000793">
    <property type="term" value="C:condensed chromosome"/>
    <property type="evidence" value="ECO:0007669"/>
    <property type="project" value="TreeGrafter"/>
</dbReference>
<dbReference type="OMA" id="CIESAPE"/>
<protein>
    <recommendedName>
        <fullName evidence="4">ARM repeat-containing protein</fullName>
    </recommendedName>
</protein>
<dbReference type="GeneID" id="18885618"/>
<evidence type="ECO:0008006" key="4">
    <source>
        <dbReference type="Google" id="ProtNLM"/>
    </source>
</evidence>
<dbReference type="KEGG" id="psq:PUNSTDRAFT_75992"/>
<dbReference type="Gene3D" id="1.25.10.10">
    <property type="entry name" value="Leucine-rich Repeat Variant"/>
    <property type="match status" value="1"/>
</dbReference>
<dbReference type="RefSeq" id="XP_007388166.1">
    <property type="nucleotide sequence ID" value="XM_007388104.1"/>
</dbReference>
<dbReference type="EMBL" id="JH687553">
    <property type="protein sequence ID" value="EIN04773.1"/>
    <property type="molecule type" value="Genomic_DNA"/>
</dbReference>
<dbReference type="InterPro" id="IPR011989">
    <property type="entry name" value="ARM-like"/>
</dbReference>
<dbReference type="OrthoDB" id="2671698at2759"/>
<proteinExistence type="predicted"/>
<dbReference type="GO" id="GO:0007076">
    <property type="term" value="P:mitotic chromosome condensation"/>
    <property type="evidence" value="ECO:0007669"/>
    <property type="project" value="InterPro"/>
</dbReference>
<dbReference type="AlphaFoldDB" id="R7S3J8"/>
<keyword evidence="3" id="KW-1185">Reference proteome</keyword>
<gene>
    <name evidence="2" type="ORF">PUNSTDRAFT_75992</name>
</gene>
<sequence length="337" mass="37301">ASHKAVRYRSVRVVAEMVSHLGEIEYRIQDKEAPVRVQAVIALSKLCGSETPDDLDDSEELTAIDLVEVLAHDPAADVRRAALLNLPLTPANVSPILARTRDTDPLIRKVVGRGRSRCPCDPRALTIEQRELIVRNGLGDREGSVRAAAARVLGTDTGSEGREKDGVKKEGGGGETGPETEQDLIAFLKMFDLVEGAIAEDALLSVLTTRVDVFDSLEFSENYWRELTPEKAFLGRVFAQHCISTKNEARLEGALPVVTAFAFQIQAAYNDLLERVQMLAERRAVGNEIEEDEQDEQDAKEFILGEMLLLAVDLDYGDEIGWRKMFQLARKYDLPGL</sequence>
<feature type="compositionally biased region" description="Basic and acidic residues" evidence="1">
    <location>
        <begin position="159"/>
        <end position="172"/>
    </location>
</feature>
<reference evidence="3" key="1">
    <citation type="journal article" date="2012" name="Science">
        <title>The Paleozoic origin of enzymatic lignin decomposition reconstructed from 31 fungal genomes.</title>
        <authorList>
            <person name="Floudas D."/>
            <person name="Binder M."/>
            <person name="Riley R."/>
            <person name="Barry K."/>
            <person name="Blanchette R.A."/>
            <person name="Henrissat B."/>
            <person name="Martinez A.T."/>
            <person name="Otillar R."/>
            <person name="Spatafora J.W."/>
            <person name="Yadav J.S."/>
            <person name="Aerts A."/>
            <person name="Benoit I."/>
            <person name="Boyd A."/>
            <person name="Carlson A."/>
            <person name="Copeland A."/>
            <person name="Coutinho P.M."/>
            <person name="de Vries R.P."/>
            <person name="Ferreira P."/>
            <person name="Findley K."/>
            <person name="Foster B."/>
            <person name="Gaskell J."/>
            <person name="Glotzer D."/>
            <person name="Gorecki P."/>
            <person name="Heitman J."/>
            <person name="Hesse C."/>
            <person name="Hori C."/>
            <person name="Igarashi K."/>
            <person name="Jurgens J.A."/>
            <person name="Kallen N."/>
            <person name="Kersten P."/>
            <person name="Kohler A."/>
            <person name="Kuees U."/>
            <person name="Kumar T.K.A."/>
            <person name="Kuo A."/>
            <person name="LaButti K."/>
            <person name="Larrondo L.F."/>
            <person name="Lindquist E."/>
            <person name="Ling A."/>
            <person name="Lombard V."/>
            <person name="Lucas S."/>
            <person name="Lundell T."/>
            <person name="Martin R."/>
            <person name="McLaughlin D.J."/>
            <person name="Morgenstern I."/>
            <person name="Morin E."/>
            <person name="Murat C."/>
            <person name="Nagy L.G."/>
            <person name="Nolan M."/>
            <person name="Ohm R.A."/>
            <person name="Patyshakuliyeva A."/>
            <person name="Rokas A."/>
            <person name="Ruiz-Duenas F.J."/>
            <person name="Sabat G."/>
            <person name="Salamov A."/>
            <person name="Samejima M."/>
            <person name="Schmutz J."/>
            <person name="Slot J.C."/>
            <person name="St John F."/>
            <person name="Stenlid J."/>
            <person name="Sun H."/>
            <person name="Sun S."/>
            <person name="Syed K."/>
            <person name="Tsang A."/>
            <person name="Wiebenga A."/>
            <person name="Young D."/>
            <person name="Pisabarro A."/>
            <person name="Eastwood D.C."/>
            <person name="Martin F."/>
            <person name="Cullen D."/>
            <person name="Grigoriev I.V."/>
            <person name="Hibbett D.S."/>
        </authorList>
    </citation>
    <scope>NUCLEOTIDE SEQUENCE [LARGE SCALE GENOMIC DNA]</scope>
    <source>
        <strain evidence="3">HHB-11173 SS5</strain>
    </source>
</reference>
<dbReference type="SUPFAM" id="SSF48371">
    <property type="entry name" value="ARM repeat"/>
    <property type="match status" value="1"/>
</dbReference>
<evidence type="ECO:0000256" key="1">
    <source>
        <dbReference type="SAM" id="MobiDB-lite"/>
    </source>
</evidence>
<name>R7S3J8_PUNST</name>
<dbReference type="Proteomes" id="UP000054196">
    <property type="component" value="Unassembled WGS sequence"/>
</dbReference>
<organism evidence="2 3">
    <name type="scientific">Punctularia strigosozonata (strain HHB-11173)</name>
    <name type="common">White-rot fungus</name>
    <dbReference type="NCBI Taxonomy" id="741275"/>
    <lineage>
        <taxon>Eukaryota</taxon>
        <taxon>Fungi</taxon>
        <taxon>Dikarya</taxon>
        <taxon>Basidiomycota</taxon>
        <taxon>Agaricomycotina</taxon>
        <taxon>Agaricomycetes</taxon>
        <taxon>Corticiales</taxon>
        <taxon>Punctulariaceae</taxon>
        <taxon>Punctularia</taxon>
    </lineage>
</organism>
<feature type="region of interest" description="Disordered" evidence="1">
    <location>
        <begin position="154"/>
        <end position="179"/>
    </location>
</feature>
<dbReference type="PANTHER" id="PTHR14418:SF5">
    <property type="entry name" value="CONDENSIN COMPLEX SUBUNIT 3"/>
    <property type="match status" value="1"/>
</dbReference>
<dbReference type="InterPro" id="IPR016024">
    <property type="entry name" value="ARM-type_fold"/>
</dbReference>
<dbReference type="eggNOG" id="KOG2025">
    <property type="taxonomic scope" value="Eukaryota"/>
</dbReference>
<dbReference type="InterPro" id="IPR027165">
    <property type="entry name" value="CND3"/>
</dbReference>
<feature type="non-terminal residue" evidence="2">
    <location>
        <position position="1"/>
    </location>
</feature>
<evidence type="ECO:0000313" key="3">
    <source>
        <dbReference type="Proteomes" id="UP000054196"/>
    </source>
</evidence>